<evidence type="ECO:0000313" key="5">
    <source>
        <dbReference type="Proteomes" id="UP000184386"/>
    </source>
</evidence>
<gene>
    <name evidence="4" type="ORF">SAMN02745136_01173</name>
</gene>
<dbReference type="Gene3D" id="3.40.50.1700">
    <property type="entry name" value="Glycoside hydrolase family 3 C-terminal domain"/>
    <property type="match status" value="2"/>
</dbReference>
<dbReference type="SUPFAM" id="SSF52279">
    <property type="entry name" value="Beta-D-glucan exohydrolase, C-terminal domain"/>
    <property type="match status" value="1"/>
</dbReference>
<dbReference type="Pfam" id="PF14310">
    <property type="entry name" value="Fn3-like"/>
    <property type="match status" value="1"/>
</dbReference>
<dbReference type="STRING" id="1121322.SAMN02745136_01173"/>
<dbReference type="SMART" id="SM00758">
    <property type="entry name" value="PA14"/>
    <property type="match status" value="1"/>
</dbReference>
<dbReference type="PRINTS" id="PR00133">
    <property type="entry name" value="GLHYDRLASE3"/>
</dbReference>
<dbReference type="PANTHER" id="PTHR30620:SF123">
    <property type="entry name" value="BETA-XYLOSIDASE"/>
    <property type="match status" value="1"/>
</dbReference>
<dbReference type="SUPFAM" id="SSF51445">
    <property type="entry name" value="(Trans)glycosidases"/>
    <property type="match status" value="1"/>
</dbReference>
<dbReference type="Proteomes" id="UP000184386">
    <property type="component" value="Unassembled WGS sequence"/>
</dbReference>
<dbReference type="SUPFAM" id="SSF56988">
    <property type="entry name" value="Anthrax protective antigen"/>
    <property type="match status" value="1"/>
</dbReference>
<dbReference type="Gene3D" id="3.20.20.300">
    <property type="entry name" value="Glycoside hydrolase, family 3, N-terminal domain"/>
    <property type="match status" value="1"/>
</dbReference>
<keyword evidence="5" id="KW-1185">Reference proteome</keyword>
<dbReference type="PROSITE" id="PS51820">
    <property type="entry name" value="PA14"/>
    <property type="match status" value="1"/>
</dbReference>
<dbReference type="InterPro" id="IPR001764">
    <property type="entry name" value="Glyco_hydro_3_N"/>
</dbReference>
<dbReference type="RefSeq" id="WP_073273788.1">
    <property type="nucleotide sequence ID" value="NZ_FRAC01000007.1"/>
</dbReference>
<dbReference type="GO" id="GO:0009251">
    <property type="term" value="P:glucan catabolic process"/>
    <property type="evidence" value="ECO:0007669"/>
    <property type="project" value="TreeGrafter"/>
</dbReference>
<keyword evidence="2" id="KW-0378">Hydrolase</keyword>
<dbReference type="Gene3D" id="2.60.40.10">
    <property type="entry name" value="Immunoglobulins"/>
    <property type="match status" value="1"/>
</dbReference>
<evidence type="ECO:0000256" key="2">
    <source>
        <dbReference type="ARBA" id="ARBA00022801"/>
    </source>
</evidence>
<dbReference type="PANTHER" id="PTHR30620">
    <property type="entry name" value="PERIPLASMIC BETA-GLUCOSIDASE-RELATED"/>
    <property type="match status" value="1"/>
</dbReference>
<dbReference type="InterPro" id="IPR036962">
    <property type="entry name" value="Glyco_hydro_3_N_sf"/>
</dbReference>
<dbReference type="InterPro" id="IPR017853">
    <property type="entry name" value="GH"/>
</dbReference>
<evidence type="ECO:0000313" key="4">
    <source>
        <dbReference type="EMBL" id="SHJ86891.1"/>
    </source>
</evidence>
<dbReference type="InterPro" id="IPR011658">
    <property type="entry name" value="PA14_dom"/>
</dbReference>
<dbReference type="Pfam" id="PF01915">
    <property type="entry name" value="Glyco_hydro_3_C"/>
    <property type="match status" value="1"/>
</dbReference>
<dbReference type="InterPro" id="IPR051915">
    <property type="entry name" value="Cellulose_Degrad_GH3"/>
</dbReference>
<dbReference type="InterPro" id="IPR037524">
    <property type="entry name" value="PA14/GLEYA"/>
</dbReference>
<proteinExistence type="inferred from homology"/>
<feature type="domain" description="PA14" evidence="3">
    <location>
        <begin position="477"/>
        <end position="615"/>
    </location>
</feature>
<evidence type="ECO:0000259" key="3">
    <source>
        <dbReference type="PROSITE" id="PS51820"/>
    </source>
</evidence>
<dbReference type="InterPro" id="IPR036881">
    <property type="entry name" value="Glyco_hydro_3_C_sf"/>
</dbReference>
<dbReference type="FunFam" id="2.60.40.10:FF:000495">
    <property type="entry name" value="Periplasmic beta-glucosidase"/>
    <property type="match status" value="1"/>
</dbReference>
<dbReference type="InterPro" id="IPR013783">
    <property type="entry name" value="Ig-like_fold"/>
</dbReference>
<sequence>MLREDLKAYPFMNKNVDTEERIRDLINRMTLEEKVRQLDIYSGTEFLEDSEGMSEFDGDRYKELYGEAGIGCLQIRYSSAKLNNQIQEYNMKNTRLSIPVLFSEETLHGLVWPEATIFPQQIALAGTFEPDLAYKQGRAIAAEARSLGIHEGWSPVLDLARDPRWGRVEEGYGEDTYLSSKFAYKMVKGLQGNDLTQKDSIVAEPKHFSGYGSPSGGLNCGPATFGRHDHASYCLPIFEAAFNAGALNTMCSYNTIDGVAVAGDKELLTKVLREEMGMKGFVRSDMTAVRMLHTCHYAARSDREAIKMGIEAGVDMQLYDYPHEEYQNTLIDLVKSGEITEGTVNISCSRILRVKFMLGLFENPFTDESLSEKVVNSREHKEAALEVAEKSICLLKNQNNILPLKKSMKNIAVIGPSAAACRFGGYSSASSVDRGVTLLDGIKAIVSKDTTVTYNSGCGILDAEIKPVPQNWLRDINGKNGLTGEYFNNLDFSGEPVCTRLDGMINFNFIYSKPAAGVNADRFAVRWSGTLITDHSFKGCLGLSTMDSMRLWVDDNLIVDGWEELNANQMVDFDFAEGREYQIKIEYKNDQRGARVILGYNNGRLNMDEAIRIAQEADVAIVAVGDSEETCGENFDRADLNLPGKQLDLVKAIHATGTPVVLVLQNGRPLSITWENDNIPAIIEAWHVGEQGGSAISKVIFGDVNPAGRLPMSFPKSVGQIPVHYNRCPFSATKYVEMDWLPLYPFGYGLSYTNFEYSNISLSKSEIRADEEIDVMFDVTNIGNCKGEEVAQLYIHDEYSSVLRPYKELAGFKRIQLEKGETKRVVLTLGYEQLRVLNKNFKWTVEEGKFEVMVGNNSANILLTAEFNVLPL</sequence>
<dbReference type="SMART" id="SM01217">
    <property type="entry name" value="Fn3_like"/>
    <property type="match status" value="1"/>
</dbReference>
<protein>
    <submittedName>
        <fullName evidence="4">Beta-glucosidase</fullName>
    </submittedName>
</protein>
<organism evidence="4 5">
    <name type="scientific">Anaerocolumna jejuensis DSM 15929</name>
    <dbReference type="NCBI Taxonomy" id="1121322"/>
    <lineage>
        <taxon>Bacteria</taxon>
        <taxon>Bacillati</taxon>
        <taxon>Bacillota</taxon>
        <taxon>Clostridia</taxon>
        <taxon>Lachnospirales</taxon>
        <taxon>Lachnospiraceae</taxon>
        <taxon>Anaerocolumna</taxon>
    </lineage>
</organism>
<dbReference type="Pfam" id="PF07691">
    <property type="entry name" value="PA14"/>
    <property type="match status" value="1"/>
</dbReference>
<evidence type="ECO:0000256" key="1">
    <source>
        <dbReference type="ARBA" id="ARBA00005336"/>
    </source>
</evidence>
<dbReference type="InterPro" id="IPR002772">
    <property type="entry name" value="Glyco_hydro_3_C"/>
</dbReference>
<dbReference type="EMBL" id="FRAC01000007">
    <property type="protein sequence ID" value="SHJ86891.1"/>
    <property type="molecule type" value="Genomic_DNA"/>
</dbReference>
<dbReference type="Pfam" id="PF00933">
    <property type="entry name" value="Glyco_hydro_3"/>
    <property type="match status" value="1"/>
</dbReference>
<dbReference type="GO" id="GO:0008422">
    <property type="term" value="F:beta-glucosidase activity"/>
    <property type="evidence" value="ECO:0007669"/>
    <property type="project" value="TreeGrafter"/>
</dbReference>
<accession>A0A1M6MTU3</accession>
<comment type="similarity">
    <text evidence="1">Belongs to the glycosyl hydrolase 3 family.</text>
</comment>
<reference evidence="4 5" key="1">
    <citation type="submission" date="2016-11" db="EMBL/GenBank/DDBJ databases">
        <authorList>
            <person name="Jaros S."/>
            <person name="Januszkiewicz K."/>
            <person name="Wedrychowicz H."/>
        </authorList>
    </citation>
    <scope>NUCLEOTIDE SEQUENCE [LARGE SCALE GENOMIC DNA]</scope>
    <source>
        <strain evidence="4 5">DSM 15929</strain>
    </source>
</reference>
<dbReference type="InterPro" id="IPR026891">
    <property type="entry name" value="Fn3-like"/>
</dbReference>
<name>A0A1M6MTU3_9FIRM</name>
<dbReference type="AlphaFoldDB" id="A0A1M6MTU3"/>